<feature type="binding site" evidence="15">
    <location>
        <position position="59"/>
    </location>
    <ligand>
        <name>Zn(2+)</name>
        <dbReference type="ChEBI" id="CHEBI:29105"/>
        <note>catalytic</note>
    </ligand>
</feature>
<dbReference type="Pfam" id="PF00383">
    <property type="entry name" value="dCMP_cyt_deam_1"/>
    <property type="match status" value="1"/>
</dbReference>
<dbReference type="STRING" id="51670.SAMN04488557_1926"/>
<comment type="catalytic activity">
    <reaction evidence="12">
        <text>5-amino-6-(5-phospho-D-ribitylamino)uracil + NADP(+) = 5-amino-6-(5-phospho-D-ribosylamino)uracil + NADPH + H(+)</text>
        <dbReference type="Rhea" id="RHEA:17845"/>
        <dbReference type="ChEBI" id="CHEBI:15378"/>
        <dbReference type="ChEBI" id="CHEBI:57783"/>
        <dbReference type="ChEBI" id="CHEBI:58349"/>
        <dbReference type="ChEBI" id="CHEBI:58421"/>
        <dbReference type="ChEBI" id="CHEBI:58453"/>
        <dbReference type="EC" id="1.1.1.193"/>
    </reaction>
</comment>
<sequence length="375" mass="39925">MSSFPSRAFDDEMMEIALRMAERGLGATAPNPSVGAVIADEATGELISRARTADKGRPHAETTAIATAGERARGATIYVTLEPCSHYGQTGPCADAIVTAGLKRAVVAIEDPDPRVAGRGLDRLRQAGIEVVRGVGASRARWLTRGHVVRITERRPLVTLKLAVDEKGDIARGSGTAPVWVTGERARAHGMLLRSEFDAILVGSATVRDDDPELTCRLPGLIGRSPVRIVLSRSLDLSPRAKLFQSAAKVPVWLMTAGDADSGRKSAIAAGGTDIVDVGVVGNTLWLPSIMEALVARGITRLLVEGGPAIWRSFAAASLVDEIVLYMAGNPTDLDAQNTLSRWLGPLGMTAVERRTIGTDTMWRLRRLADKADKA</sequence>
<feature type="binding site" evidence="15">
    <location>
        <position position="93"/>
    </location>
    <ligand>
        <name>Zn(2+)</name>
        <dbReference type="ChEBI" id="CHEBI:29105"/>
        <note>catalytic</note>
    </ligand>
</feature>
<evidence type="ECO:0000256" key="7">
    <source>
        <dbReference type="ARBA" id="ARBA00022723"/>
    </source>
</evidence>
<dbReference type="InterPro" id="IPR004794">
    <property type="entry name" value="Eubact_RibD"/>
</dbReference>
<organism evidence="17 18">
    <name type="scientific">Hyphomicrobium facile</name>
    <dbReference type="NCBI Taxonomy" id="51670"/>
    <lineage>
        <taxon>Bacteria</taxon>
        <taxon>Pseudomonadati</taxon>
        <taxon>Pseudomonadota</taxon>
        <taxon>Alphaproteobacteria</taxon>
        <taxon>Hyphomicrobiales</taxon>
        <taxon>Hyphomicrobiaceae</taxon>
        <taxon>Hyphomicrobium</taxon>
    </lineage>
</organism>
<comment type="catalytic activity">
    <reaction evidence="12">
        <text>2,5-diamino-6-hydroxy-4-(5-phosphoribosylamino)-pyrimidine + H2O + H(+) = 5-amino-6-(5-phospho-D-ribosylamino)uracil + NH4(+)</text>
        <dbReference type="Rhea" id="RHEA:21868"/>
        <dbReference type="ChEBI" id="CHEBI:15377"/>
        <dbReference type="ChEBI" id="CHEBI:15378"/>
        <dbReference type="ChEBI" id="CHEBI:28938"/>
        <dbReference type="ChEBI" id="CHEBI:58453"/>
        <dbReference type="ChEBI" id="CHEBI:58614"/>
        <dbReference type="EC" id="3.5.4.26"/>
    </reaction>
</comment>
<evidence type="ECO:0000259" key="16">
    <source>
        <dbReference type="PROSITE" id="PS51747"/>
    </source>
</evidence>
<comment type="pathway">
    <text evidence="3 12">Cofactor biosynthesis; riboflavin biosynthesis; 5-amino-6-(D-ribitylamino)uracil from GTP: step 3/4.</text>
</comment>
<evidence type="ECO:0000256" key="6">
    <source>
        <dbReference type="ARBA" id="ARBA00022619"/>
    </source>
</evidence>
<comment type="similarity">
    <text evidence="5 12">In the C-terminal section; belongs to the HTP reductase family.</text>
</comment>
<dbReference type="CDD" id="cd01284">
    <property type="entry name" value="Riboflavin_deaminase-reductase"/>
    <property type="match status" value="1"/>
</dbReference>
<dbReference type="GO" id="GO:0009231">
    <property type="term" value="P:riboflavin biosynthetic process"/>
    <property type="evidence" value="ECO:0007669"/>
    <property type="project" value="UniProtKB-UniPathway"/>
</dbReference>
<proteinExistence type="inferred from homology"/>
<evidence type="ECO:0000256" key="15">
    <source>
        <dbReference type="PIRSR" id="PIRSR006769-3"/>
    </source>
</evidence>
<dbReference type="InterPro" id="IPR016192">
    <property type="entry name" value="APOBEC/CMP_deaminase_Zn-bd"/>
</dbReference>
<dbReference type="NCBIfam" id="TIGR00326">
    <property type="entry name" value="eubact_ribD"/>
    <property type="match status" value="1"/>
</dbReference>
<evidence type="ECO:0000256" key="4">
    <source>
        <dbReference type="ARBA" id="ARBA00005259"/>
    </source>
</evidence>
<dbReference type="UniPathway" id="UPA00275">
    <property type="reaction ID" value="UER00401"/>
</dbReference>
<keyword evidence="11" id="KW-0511">Multifunctional enzyme</keyword>
<feature type="domain" description="CMP/dCMP-type deaminase" evidence="16">
    <location>
        <begin position="8"/>
        <end position="132"/>
    </location>
</feature>
<gene>
    <name evidence="17" type="ORF">SAMN04488557_1926</name>
</gene>
<dbReference type="SUPFAM" id="SSF53597">
    <property type="entry name" value="Dihydrofolate reductase-like"/>
    <property type="match status" value="1"/>
</dbReference>
<feature type="binding site" evidence="14">
    <location>
        <position position="206"/>
    </location>
    <ligand>
        <name>substrate</name>
    </ligand>
</feature>
<reference evidence="18" key="1">
    <citation type="submission" date="2016-10" db="EMBL/GenBank/DDBJ databases">
        <authorList>
            <person name="Varghese N."/>
            <person name="Submissions S."/>
        </authorList>
    </citation>
    <scope>NUCLEOTIDE SEQUENCE [LARGE SCALE GENOMIC DNA]</scope>
    <source>
        <strain evidence="18">DSM 1565</strain>
    </source>
</reference>
<dbReference type="InterPro" id="IPR002734">
    <property type="entry name" value="RibDG_C"/>
</dbReference>
<dbReference type="EC" id="1.1.1.193" evidence="12"/>
<dbReference type="Proteomes" id="UP000199423">
    <property type="component" value="Unassembled WGS sequence"/>
</dbReference>
<feature type="binding site" evidence="15">
    <location>
        <position position="84"/>
    </location>
    <ligand>
        <name>Zn(2+)</name>
        <dbReference type="ChEBI" id="CHEBI:29105"/>
        <note>catalytic</note>
    </ligand>
</feature>
<dbReference type="PANTHER" id="PTHR38011">
    <property type="entry name" value="DIHYDROFOLATE REDUCTASE FAMILY PROTEIN (AFU_ORTHOLOGUE AFUA_8G06820)"/>
    <property type="match status" value="1"/>
</dbReference>
<comment type="function">
    <text evidence="1 12">Converts 2,5-diamino-6-(ribosylamino)-4(3h)-pyrimidinone 5'-phosphate into 5-amino-6-(ribosylamino)-2,4(1h,3h)-pyrimidinedione 5'-phosphate.</text>
</comment>
<keyword evidence="6 12" id="KW-0686">Riboflavin biosynthesis</keyword>
<keyword evidence="10 12" id="KW-0560">Oxidoreductase</keyword>
<dbReference type="PROSITE" id="PS51747">
    <property type="entry name" value="CYT_DCMP_DEAMINASES_2"/>
    <property type="match status" value="1"/>
</dbReference>
<feature type="binding site" evidence="14">
    <location>
        <position position="163"/>
    </location>
    <ligand>
        <name>NADP(+)</name>
        <dbReference type="ChEBI" id="CHEBI:58349"/>
    </ligand>
</feature>
<dbReference type="InterPro" id="IPR002125">
    <property type="entry name" value="CMP_dCMP_dom"/>
</dbReference>
<feature type="binding site" evidence="14">
    <location>
        <position position="210"/>
    </location>
    <ligand>
        <name>NADP(+)</name>
        <dbReference type="ChEBI" id="CHEBI:58349"/>
    </ligand>
</feature>
<dbReference type="Gene3D" id="3.40.430.10">
    <property type="entry name" value="Dihydrofolate Reductase, subunit A"/>
    <property type="match status" value="1"/>
</dbReference>
<dbReference type="PANTHER" id="PTHR38011:SF7">
    <property type="entry name" value="2,5-DIAMINO-6-RIBOSYLAMINO-4(3H)-PYRIMIDINONE 5'-PHOSPHATE REDUCTASE"/>
    <property type="match status" value="1"/>
</dbReference>
<evidence type="ECO:0000256" key="14">
    <source>
        <dbReference type="PIRSR" id="PIRSR006769-2"/>
    </source>
</evidence>
<dbReference type="EC" id="3.5.4.26" evidence="12"/>
<dbReference type="OrthoDB" id="9800865at2"/>
<feature type="binding site" evidence="14">
    <location>
        <position position="305"/>
    </location>
    <ligand>
        <name>substrate</name>
    </ligand>
</feature>
<feature type="binding site" evidence="14">
    <location>
        <position position="217"/>
    </location>
    <ligand>
        <name>substrate</name>
    </ligand>
</feature>
<evidence type="ECO:0000256" key="11">
    <source>
        <dbReference type="ARBA" id="ARBA00023268"/>
    </source>
</evidence>
<accession>A0A1I7NF69</accession>
<dbReference type="PROSITE" id="PS00903">
    <property type="entry name" value="CYT_DCMP_DEAMINASES_1"/>
    <property type="match status" value="1"/>
</dbReference>
<dbReference type="Gene3D" id="3.40.140.10">
    <property type="entry name" value="Cytidine Deaminase, domain 2"/>
    <property type="match status" value="1"/>
</dbReference>
<comment type="pathway">
    <text evidence="2 12">Cofactor biosynthesis; riboflavin biosynthesis; 5-amino-6-(D-ribitylamino)uracil from GTP: step 2/4.</text>
</comment>
<evidence type="ECO:0000256" key="8">
    <source>
        <dbReference type="ARBA" id="ARBA00022833"/>
    </source>
</evidence>
<feature type="binding site" evidence="14">
    <location>
        <position position="194"/>
    </location>
    <ligand>
        <name>substrate</name>
    </ligand>
</feature>
<dbReference type="GO" id="GO:0008835">
    <property type="term" value="F:diaminohydroxyphosphoribosylaminopyrimidine deaminase activity"/>
    <property type="evidence" value="ECO:0007669"/>
    <property type="project" value="UniProtKB-EC"/>
</dbReference>
<evidence type="ECO:0000256" key="10">
    <source>
        <dbReference type="ARBA" id="ARBA00023002"/>
    </source>
</evidence>
<name>A0A1I7NF69_9HYPH</name>
<protein>
    <recommendedName>
        <fullName evidence="12">Riboflavin biosynthesis protein RibD</fullName>
    </recommendedName>
    <domain>
        <recommendedName>
            <fullName evidence="12">Diaminohydroxyphosphoribosylaminopyrimidine deaminase</fullName>
            <shortName evidence="12">DRAP deaminase</shortName>
            <ecNumber evidence="12">3.5.4.26</ecNumber>
        </recommendedName>
        <alternativeName>
            <fullName evidence="12">Riboflavin-specific deaminase</fullName>
        </alternativeName>
    </domain>
    <domain>
        <recommendedName>
            <fullName evidence="12">5-amino-6-(5-phosphoribosylamino)uracil reductase</fullName>
            <ecNumber evidence="12">1.1.1.193</ecNumber>
        </recommendedName>
        <alternativeName>
            <fullName evidence="12">HTP reductase</fullName>
        </alternativeName>
    </domain>
</protein>
<keyword evidence="9 12" id="KW-0521">NADP</keyword>
<evidence type="ECO:0000256" key="5">
    <source>
        <dbReference type="ARBA" id="ARBA00007417"/>
    </source>
</evidence>
<dbReference type="PIRSF" id="PIRSF006769">
    <property type="entry name" value="RibD"/>
    <property type="match status" value="1"/>
</dbReference>
<dbReference type="InterPro" id="IPR050765">
    <property type="entry name" value="Riboflavin_Biosynth_HTPR"/>
</dbReference>
<keyword evidence="7 12" id="KW-0479">Metal-binding</keyword>
<dbReference type="RefSeq" id="WP_092867406.1">
    <property type="nucleotide sequence ID" value="NZ_FPCH01000002.1"/>
</dbReference>
<dbReference type="EMBL" id="FPCH01000002">
    <property type="protein sequence ID" value="SFV33327.1"/>
    <property type="molecule type" value="Genomic_DNA"/>
</dbReference>
<dbReference type="GO" id="GO:0008270">
    <property type="term" value="F:zinc ion binding"/>
    <property type="evidence" value="ECO:0007669"/>
    <property type="project" value="InterPro"/>
</dbReference>
<comment type="similarity">
    <text evidence="4 12">In the N-terminal section; belongs to the cytidine and deoxycytidylate deaminase family.</text>
</comment>
<evidence type="ECO:0000313" key="17">
    <source>
        <dbReference type="EMBL" id="SFV33327.1"/>
    </source>
</evidence>
<dbReference type="InterPro" id="IPR016193">
    <property type="entry name" value="Cytidine_deaminase-like"/>
</dbReference>
<dbReference type="InterPro" id="IPR024072">
    <property type="entry name" value="DHFR-like_dom_sf"/>
</dbReference>
<evidence type="ECO:0000256" key="2">
    <source>
        <dbReference type="ARBA" id="ARBA00004882"/>
    </source>
</evidence>
<comment type="cofactor">
    <cofactor evidence="12 15">
        <name>Zn(2+)</name>
        <dbReference type="ChEBI" id="CHEBI:29105"/>
    </cofactor>
    <text evidence="12 15">Binds 1 zinc ion.</text>
</comment>
<evidence type="ECO:0000256" key="3">
    <source>
        <dbReference type="ARBA" id="ARBA00004910"/>
    </source>
</evidence>
<feature type="binding site" evidence="14">
    <location>
        <position position="180"/>
    </location>
    <ligand>
        <name>NADP(+)</name>
        <dbReference type="ChEBI" id="CHEBI:58349"/>
    </ligand>
</feature>
<feature type="active site" description="Proton donor" evidence="13">
    <location>
        <position position="61"/>
    </location>
</feature>
<dbReference type="Pfam" id="PF01872">
    <property type="entry name" value="RibD_C"/>
    <property type="match status" value="1"/>
</dbReference>
<feature type="binding site" evidence="14">
    <location>
        <position position="214"/>
    </location>
    <ligand>
        <name>substrate</name>
    </ligand>
</feature>
<evidence type="ECO:0000256" key="9">
    <source>
        <dbReference type="ARBA" id="ARBA00022857"/>
    </source>
</evidence>
<dbReference type="AlphaFoldDB" id="A0A1I7NF69"/>
<evidence type="ECO:0000256" key="1">
    <source>
        <dbReference type="ARBA" id="ARBA00002151"/>
    </source>
</evidence>
<evidence type="ECO:0000313" key="18">
    <source>
        <dbReference type="Proteomes" id="UP000199423"/>
    </source>
</evidence>
<dbReference type="SUPFAM" id="SSF53927">
    <property type="entry name" value="Cytidine deaminase-like"/>
    <property type="match status" value="1"/>
</dbReference>
<feature type="binding site" evidence="14">
    <location>
        <begin position="307"/>
        <end position="313"/>
    </location>
    <ligand>
        <name>NADP(+)</name>
        <dbReference type="ChEBI" id="CHEBI:58349"/>
    </ligand>
</feature>
<keyword evidence="18" id="KW-1185">Reference proteome</keyword>
<keyword evidence="12" id="KW-0378">Hydrolase</keyword>
<evidence type="ECO:0000256" key="13">
    <source>
        <dbReference type="PIRSR" id="PIRSR006769-1"/>
    </source>
</evidence>
<evidence type="ECO:0000256" key="12">
    <source>
        <dbReference type="PIRNR" id="PIRNR006769"/>
    </source>
</evidence>
<dbReference type="GO" id="GO:0008703">
    <property type="term" value="F:5-amino-6-(5-phosphoribosylamino)uracil reductase activity"/>
    <property type="evidence" value="ECO:0007669"/>
    <property type="project" value="UniProtKB-EC"/>
</dbReference>
<keyword evidence="8 12" id="KW-0862">Zinc</keyword>